<keyword evidence="3" id="KW-1185">Reference proteome</keyword>
<dbReference type="EMBL" id="JAVFWL010000006">
    <property type="protein sequence ID" value="KAK6762072.1"/>
    <property type="molecule type" value="Genomic_DNA"/>
</dbReference>
<sequence length="98" mass="11948">MDEEEEMDEEIVATTETKMSIPKERIETSSPKNEKRNKRRRMDSDCDSITNISRLEQDMRDLRYGLHYLPQRKIEEARQRQYNKQLSWREYSCAMKDQ</sequence>
<organism evidence="2 3">
    <name type="scientific">Necator americanus</name>
    <name type="common">Human hookworm</name>
    <dbReference type="NCBI Taxonomy" id="51031"/>
    <lineage>
        <taxon>Eukaryota</taxon>
        <taxon>Metazoa</taxon>
        <taxon>Ecdysozoa</taxon>
        <taxon>Nematoda</taxon>
        <taxon>Chromadorea</taxon>
        <taxon>Rhabditida</taxon>
        <taxon>Rhabditina</taxon>
        <taxon>Rhabditomorpha</taxon>
        <taxon>Strongyloidea</taxon>
        <taxon>Ancylostomatidae</taxon>
        <taxon>Bunostominae</taxon>
        <taxon>Necator</taxon>
    </lineage>
</organism>
<accession>A0ABR1EH98</accession>
<evidence type="ECO:0000313" key="2">
    <source>
        <dbReference type="EMBL" id="KAK6762072.1"/>
    </source>
</evidence>
<dbReference type="Proteomes" id="UP001303046">
    <property type="component" value="Unassembled WGS sequence"/>
</dbReference>
<proteinExistence type="predicted"/>
<protein>
    <submittedName>
        <fullName evidence="2">Uncharacterized protein</fullName>
    </submittedName>
</protein>
<comment type="caution">
    <text evidence="2">The sequence shown here is derived from an EMBL/GenBank/DDBJ whole genome shotgun (WGS) entry which is preliminary data.</text>
</comment>
<feature type="region of interest" description="Disordered" evidence="1">
    <location>
        <begin position="1"/>
        <end position="44"/>
    </location>
</feature>
<reference evidence="2 3" key="1">
    <citation type="submission" date="2023-08" db="EMBL/GenBank/DDBJ databases">
        <title>A Necator americanus chromosomal reference genome.</title>
        <authorList>
            <person name="Ilik V."/>
            <person name="Petrzelkova K.J."/>
            <person name="Pardy F."/>
            <person name="Fuh T."/>
            <person name="Niatou-Singa F.S."/>
            <person name="Gouil Q."/>
            <person name="Baker L."/>
            <person name="Ritchie M.E."/>
            <person name="Jex A.R."/>
            <person name="Gazzola D."/>
            <person name="Li H."/>
            <person name="Toshio Fujiwara R."/>
            <person name="Zhan B."/>
            <person name="Aroian R.V."/>
            <person name="Pafco B."/>
            <person name="Schwarz E.M."/>
        </authorList>
    </citation>
    <scope>NUCLEOTIDE SEQUENCE [LARGE SCALE GENOMIC DNA]</scope>
    <source>
        <strain evidence="2 3">Aroian</strain>
        <tissue evidence="2">Whole animal</tissue>
    </source>
</reference>
<evidence type="ECO:0000313" key="3">
    <source>
        <dbReference type="Proteomes" id="UP001303046"/>
    </source>
</evidence>
<evidence type="ECO:0000256" key="1">
    <source>
        <dbReference type="SAM" id="MobiDB-lite"/>
    </source>
</evidence>
<name>A0ABR1EH98_NECAM</name>
<feature type="compositionally biased region" description="Acidic residues" evidence="1">
    <location>
        <begin position="1"/>
        <end position="11"/>
    </location>
</feature>
<gene>
    <name evidence="2" type="primary">Necator_chrX.g23135</name>
    <name evidence="2" type="ORF">RB195_022972</name>
</gene>